<accession>X1FM74</accession>
<organism evidence="1">
    <name type="scientific">marine sediment metagenome</name>
    <dbReference type="NCBI Taxonomy" id="412755"/>
    <lineage>
        <taxon>unclassified sequences</taxon>
        <taxon>metagenomes</taxon>
        <taxon>ecological metagenomes</taxon>
    </lineage>
</organism>
<comment type="caution">
    <text evidence="1">The sequence shown here is derived from an EMBL/GenBank/DDBJ whole genome shotgun (WGS) entry which is preliminary data.</text>
</comment>
<name>X1FM74_9ZZZZ</name>
<dbReference type="EMBL" id="BARU01007658">
    <property type="protein sequence ID" value="GAH46796.1"/>
    <property type="molecule type" value="Genomic_DNA"/>
</dbReference>
<gene>
    <name evidence="1" type="ORF">S03H2_15090</name>
</gene>
<feature type="non-terminal residue" evidence="1">
    <location>
        <position position="1"/>
    </location>
</feature>
<reference evidence="1" key="1">
    <citation type="journal article" date="2014" name="Front. Microbiol.">
        <title>High frequency of phylogenetically diverse reductive dehalogenase-homologous genes in deep subseafloor sedimentary metagenomes.</title>
        <authorList>
            <person name="Kawai M."/>
            <person name="Futagami T."/>
            <person name="Toyoda A."/>
            <person name="Takaki Y."/>
            <person name="Nishi S."/>
            <person name="Hori S."/>
            <person name="Arai W."/>
            <person name="Tsubouchi T."/>
            <person name="Morono Y."/>
            <person name="Uchiyama I."/>
            <person name="Ito T."/>
            <person name="Fujiyama A."/>
            <person name="Inagaki F."/>
            <person name="Takami H."/>
        </authorList>
    </citation>
    <scope>NUCLEOTIDE SEQUENCE</scope>
    <source>
        <strain evidence="1">Expedition CK06-06</strain>
    </source>
</reference>
<dbReference type="AlphaFoldDB" id="X1FM74"/>
<proteinExistence type="predicted"/>
<feature type="non-terminal residue" evidence="1">
    <location>
        <position position="396"/>
    </location>
</feature>
<evidence type="ECO:0000313" key="1">
    <source>
        <dbReference type="EMBL" id="GAH46796.1"/>
    </source>
</evidence>
<protein>
    <submittedName>
        <fullName evidence="1">Uncharacterized protein</fullName>
    </submittedName>
</protein>
<sequence>AEGDHEPTGRYVLMVDDPYWGRRIQPTEFSEAPLTESFTMGYRLTGRILEDGEPVENANVSLELALETVEEGRVVCWDSLEYNELVYDAGLDTYVAGATVLAPIRTDAEGRWEFLAPKGHGALYQRKGDLRDDTQQTAARGLARYVHEIYAAYRGRMAVAREGEEAVIDILSGSLEIAADAGANLRVGTLDNPGQRYTVPPGGLVTVSGLPEEEHSIVAFKLTPWGSWDQTWGCPRVLAEVRRGQTTSVTMPPMQHYTEPNFLCGRVYRRFGVPAAGLDIVAIDFETYEVAGVIATTNAEGYWSVTIPPEGLGGEPYVHDPEWGSVPILGTPYSDVVLGARVYSAHYEMYKPEAWRRPGRGHANFQFGPDSVVVRACEGGRLFGTRQSSYGGWITV</sequence>